<evidence type="ECO:0000313" key="3">
    <source>
        <dbReference type="Proteomes" id="UP000016936"/>
    </source>
</evidence>
<protein>
    <recommendedName>
        <fullName evidence="1">Heterokaryon incompatibility domain-containing protein</fullName>
    </recommendedName>
</protein>
<dbReference type="InterPro" id="IPR052895">
    <property type="entry name" value="HetReg/Transcr_Mod"/>
</dbReference>
<dbReference type="AlphaFoldDB" id="M2TKR0"/>
<dbReference type="EMBL" id="KB445583">
    <property type="protein sequence ID" value="EMD87079.1"/>
    <property type="molecule type" value="Genomic_DNA"/>
</dbReference>
<dbReference type="HOGENOM" id="CLU_004184_6_2_1"/>
<dbReference type="InterPro" id="IPR010730">
    <property type="entry name" value="HET"/>
</dbReference>
<dbReference type="PANTHER" id="PTHR24148:SF73">
    <property type="entry name" value="HET DOMAIN PROTEIN (AFU_ORTHOLOGUE AFUA_8G01020)"/>
    <property type="match status" value="1"/>
</dbReference>
<organism evidence="2 3">
    <name type="scientific">Cochliobolus heterostrophus (strain C5 / ATCC 48332 / race O)</name>
    <name type="common">Southern corn leaf blight fungus</name>
    <name type="synonym">Bipolaris maydis</name>
    <dbReference type="NCBI Taxonomy" id="701091"/>
    <lineage>
        <taxon>Eukaryota</taxon>
        <taxon>Fungi</taxon>
        <taxon>Dikarya</taxon>
        <taxon>Ascomycota</taxon>
        <taxon>Pezizomycotina</taxon>
        <taxon>Dothideomycetes</taxon>
        <taxon>Pleosporomycetidae</taxon>
        <taxon>Pleosporales</taxon>
        <taxon>Pleosporineae</taxon>
        <taxon>Pleosporaceae</taxon>
        <taxon>Bipolaris</taxon>
    </lineage>
</organism>
<evidence type="ECO:0000259" key="1">
    <source>
        <dbReference type="Pfam" id="PF06985"/>
    </source>
</evidence>
<reference evidence="3" key="2">
    <citation type="journal article" date="2013" name="PLoS Genet.">
        <title>Comparative genome structure, secondary metabolite, and effector coding capacity across Cochliobolus pathogens.</title>
        <authorList>
            <person name="Condon B.J."/>
            <person name="Leng Y."/>
            <person name="Wu D."/>
            <person name="Bushley K.E."/>
            <person name="Ohm R.A."/>
            <person name="Otillar R."/>
            <person name="Martin J."/>
            <person name="Schackwitz W."/>
            <person name="Grimwood J."/>
            <person name="MohdZainudin N."/>
            <person name="Xue C."/>
            <person name="Wang R."/>
            <person name="Manning V.A."/>
            <person name="Dhillon B."/>
            <person name="Tu Z.J."/>
            <person name="Steffenson B.J."/>
            <person name="Salamov A."/>
            <person name="Sun H."/>
            <person name="Lowry S."/>
            <person name="LaButti K."/>
            <person name="Han J."/>
            <person name="Copeland A."/>
            <person name="Lindquist E."/>
            <person name="Barry K."/>
            <person name="Schmutz J."/>
            <person name="Baker S.E."/>
            <person name="Ciuffetti L.M."/>
            <person name="Grigoriev I.V."/>
            <person name="Zhong S."/>
            <person name="Turgeon B.G."/>
        </authorList>
    </citation>
    <scope>NUCLEOTIDE SEQUENCE [LARGE SCALE GENOMIC DNA]</scope>
    <source>
        <strain evidence="3">C5 / ATCC 48332 / race O</strain>
    </source>
</reference>
<dbReference type="STRING" id="701091.M2TKR0"/>
<feature type="domain" description="Heterokaryon incompatibility" evidence="1">
    <location>
        <begin position="36"/>
        <end position="118"/>
    </location>
</feature>
<reference evidence="2 3" key="1">
    <citation type="journal article" date="2012" name="PLoS Pathog.">
        <title>Diverse lifestyles and strategies of plant pathogenesis encoded in the genomes of eighteen Dothideomycetes fungi.</title>
        <authorList>
            <person name="Ohm R.A."/>
            <person name="Feau N."/>
            <person name="Henrissat B."/>
            <person name="Schoch C.L."/>
            <person name="Horwitz B.A."/>
            <person name="Barry K.W."/>
            <person name="Condon B.J."/>
            <person name="Copeland A.C."/>
            <person name="Dhillon B."/>
            <person name="Glaser F."/>
            <person name="Hesse C.N."/>
            <person name="Kosti I."/>
            <person name="LaButti K."/>
            <person name="Lindquist E.A."/>
            <person name="Lucas S."/>
            <person name="Salamov A.A."/>
            <person name="Bradshaw R.E."/>
            <person name="Ciuffetti L."/>
            <person name="Hamelin R.C."/>
            <person name="Kema G.H.J."/>
            <person name="Lawrence C."/>
            <person name="Scott J.A."/>
            <person name="Spatafora J.W."/>
            <person name="Turgeon B.G."/>
            <person name="de Wit P.J.G.M."/>
            <person name="Zhong S."/>
            <person name="Goodwin S.B."/>
            <person name="Grigoriev I.V."/>
        </authorList>
    </citation>
    <scope>NUCLEOTIDE SEQUENCE [LARGE SCALE GENOMIC DNA]</scope>
    <source>
        <strain evidence="3">C5 / ATCC 48332 / race O</strain>
    </source>
</reference>
<feature type="non-terminal residue" evidence="2">
    <location>
        <position position="119"/>
    </location>
</feature>
<keyword evidence="3" id="KW-1185">Reference proteome</keyword>
<name>M2TKR0_COCH5</name>
<proteinExistence type="predicted"/>
<dbReference type="OMA" id="RIRCELY"/>
<accession>M2TKR0</accession>
<sequence>SPREIRLITISAGRFNDPLVCTLSHKDLDSHQIPEYETISYCWGNAAQRNIIVLNNLPISVPSSSAAALRHVRLCQSDRTVWLDAICINQNDIEERSRQVAIMGAIYRNGTRNLIYLGD</sequence>
<dbReference type="PANTHER" id="PTHR24148">
    <property type="entry name" value="ANKYRIN REPEAT DOMAIN-CONTAINING PROTEIN 39 HOMOLOG-RELATED"/>
    <property type="match status" value="1"/>
</dbReference>
<evidence type="ECO:0000313" key="2">
    <source>
        <dbReference type="EMBL" id="EMD87079.1"/>
    </source>
</evidence>
<dbReference type="Proteomes" id="UP000016936">
    <property type="component" value="Unassembled WGS sequence"/>
</dbReference>
<feature type="non-terminal residue" evidence="2">
    <location>
        <position position="1"/>
    </location>
</feature>
<dbReference type="Pfam" id="PF06985">
    <property type="entry name" value="HET"/>
    <property type="match status" value="1"/>
</dbReference>
<gene>
    <name evidence="2" type="ORF">COCHEDRAFT_1071659</name>
</gene>